<evidence type="ECO:0000313" key="3">
    <source>
        <dbReference type="EMBL" id="RID93997.1"/>
    </source>
</evidence>
<evidence type="ECO:0000313" key="2">
    <source>
        <dbReference type="EMBL" id="AOH39032.1"/>
    </source>
</evidence>
<dbReference type="STRING" id="39950.BCB69_03040"/>
<evidence type="ECO:0000313" key="4">
    <source>
        <dbReference type="Proteomes" id="UP000094757"/>
    </source>
</evidence>
<protein>
    <submittedName>
        <fullName evidence="3">Rhodanese-like domain-containing protein</fullName>
    </submittedName>
</protein>
<dbReference type="SMART" id="SM00450">
    <property type="entry name" value="RHOD"/>
    <property type="match status" value="1"/>
</dbReference>
<dbReference type="EMBL" id="QWKU01000001">
    <property type="protein sequence ID" value="RID93997.1"/>
    <property type="molecule type" value="Genomic_DNA"/>
</dbReference>
<dbReference type="Proteomes" id="UP000266262">
    <property type="component" value="Unassembled WGS sequence"/>
</dbReference>
<reference evidence="4" key="1">
    <citation type="submission" date="2016-08" db="EMBL/GenBank/DDBJ databases">
        <authorList>
            <person name="Holder M.E."/>
            <person name="Ajami N.J."/>
            <person name="Petrosino J.F."/>
        </authorList>
    </citation>
    <scope>NUCLEOTIDE SEQUENCE [LARGE SCALE GENOMIC DNA]</scope>
    <source>
        <strain evidence="4">F0677</strain>
    </source>
</reference>
<feature type="domain" description="Rhodanese" evidence="1">
    <location>
        <begin position="17"/>
        <end position="103"/>
    </location>
</feature>
<dbReference type="AlphaFoldDB" id="A0A1B3WDK0"/>
<dbReference type="PANTHER" id="PTHR43031:SF1">
    <property type="entry name" value="PYRIDINE NUCLEOTIDE-DISULPHIDE OXIDOREDUCTASE"/>
    <property type="match status" value="1"/>
</dbReference>
<dbReference type="KEGG" id="dpn:BCB69_03040"/>
<dbReference type="InterPro" id="IPR001763">
    <property type="entry name" value="Rhodanese-like_dom"/>
</dbReference>
<name>A0A1B3WDK0_9FIRM</name>
<dbReference type="RefSeq" id="WP_022514156.1">
    <property type="nucleotide sequence ID" value="NZ_CP017037.1"/>
</dbReference>
<dbReference type="EMBL" id="CP017037">
    <property type="protein sequence ID" value="AOH39032.1"/>
    <property type="molecule type" value="Genomic_DNA"/>
</dbReference>
<sequence>MGFYKKITAQEAKIMMDTTPVTIVDVRTKSEYKQGHIPHAILVNNEDIGNQMPTELPNKNATLLVYCRSGVRSAEASQKLLHLGYTCIYDFGGILSWPYTVEKGD</sequence>
<dbReference type="InterPro" id="IPR036873">
    <property type="entry name" value="Rhodanese-like_dom_sf"/>
</dbReference>
<reference evidence="2" key="2">
    <citation type="submission" date="2016-08" db="EMBL/GenBank/DDBJ databases">
        <authorList>
            <person name="Seilhamer J.J."/>
        </authorList>
    </citation>
    <scope>NUCLEOTIDE SEQUENCE [LARGE SCALE GENOMIC DNA]</scope>
    <source>
        <strain evidence="2">F0677</strain>
    </source>
</reference>
<dbReference type="Pfam" id="PF00581">
    <property type="entry name" value="Rhodanese"/>
    <property type="match status" value="1"/>
</dbReference>
<proteinExistence type="predicted"/>
<dbReference type="InterPro" id="IPR050229">
    <property type="entry name" value="GlpE_sulfurtransferase"/>
</dbReference>
<dbReference type="SUPFAM" id="SSF52821">
    <property type="entry name" value="Rhodanese/Cell cycle control phosphatase"/>
    <property type="match status" value="1"/>
</dbReference>
<gene>
    <name evidence="2" type="ORF">BCB69_03040</name>
    <name evidence="3" type="ORF">DX915_00155</name>
</gene>
<reference evidence="3 5" key="3">
    <citation type="submission" date="2018-08" db="EMBL/GenBank/DDBJ databases">
        <title>Draft genome sequence of Dialister pneumosintes KCOM 1685.</title>
        <authorList>
            <person name="Kook J.-K."/>
            <person name="Park S.-N."/>
            <person name="Lim Y.K."/>
        </authorList>
    </citation>
    <scope>NUCLEOTIDE SEQUENCE [LARGE SCALE GENOMIC DNA]</scope>
    <source>
        <strain evidence="3 5">KCOM 1685</strain>
    </source>
</reference>
<keyword evidence="5" id="KW-1185">Reference proteome</keyword>
<dbReference type="Proteomes" id="UP000094757">
    <property type="component" value="Chromosome"/>
</dbReference>
<dbReference type="Gene3D" id="3.40.250.10">
    <property type="entry name" value="Rhodanese-like domain"/>
    <property type="match status" value="1"/>
</dbReference>
<dbReference type="OrthoDB" id="9800872at2"/>
<organism evidence="2 4">
    <name type="scientific">Dialister pneumosintes</name>
    <dbReference type="NCBI Taxonomy" id="39950"/>
    <lineage>
        <taxon>Bacteria</taxon>
        <taxon>Bacillati</taxon>
        <taxon>Bacillota</taxon>
        <taxon>Negativicutes</taxon>
        <taxon>Veillonellales</taxon>
        <taxon>Veillonellaceae</taxon>
        <taxon>Dialister</taxon>
    </lineage>
</organism>
<evidence type="ECO:0000259" key="1">
    <source>
        <dbReference type="PROSITE" id="PS50206"/>
    </source>
</evidence>
<accession>A0A1B3WDK0</accession>
<dbReference type="PANTHER" id="PTHR43031">
    <property type="entry name" value="FAD-DEPENDENT OXIDOREDUCTASE"/>
    <property type="match status" value="1"/>
</dbReference>
<dbReference type="CDD" id="cd00158">
    <property type="entry name" value="RHOD"/>
    <property type="match status" value="1"/>
</dbReference>
<evidence type="ECO:0000313" key="5">
    <source>
        <dbReference type="Proteomes" id="UP000266262"/>
    </source>
</evidence>
<dbReference type="PROSITE" id="PS50206">
    <property type="entry name" value="RHODANESE_3"/>
    <property type="match status" value="1"/>
</dbReference>